<sequence length="190" mass="22358">MKDHPGKKRNYQWGPVLYEEQVLLYQPESIQDKQKAEMMRDIYTEIIERVIWSVNLLEVMQEKEMDLKEDGRLLVGIYQLRLLLAMQLLLVEFYYNYYCSNSMDIIPGELPSIVDFIQNFPLLSTLIRLELELDGLAEEKLSGSKSFGLSSIISYYSTYRARSKKRGIFIRGSKKTEFDGQRQFFFCCSI</sequence>
<dbReference type="AlphaFoldDB" id="A0A5J4W8G9"/>
<dbReference type="Proteomes" id="UP000324800">
    <property type="component" value="Unassembled WGS sequence"/>
</dbReference>
<dbReference type="EMBL" id="SNRW01002963">
    <property type="protein sequence ID" value="KAA6391184.1"/>
    <property type="molecule type" value="Genomic_DNA"/>
</dbReference>
<accession>A0A5J4W8G9</accession>
<name>A0A5J4W8G9_9EUKA</name>
<comment type="caution">
    <text evidence="1">The sequence shown here is derived from an EMBL/GenBank/DDBJ whole genome shotgun (WGS) entry which is preliminary data.</text>
</comment>
<organism evidence="1 2">
    <name type="scientific">Streblomastix strix</name>
    <dbReference type="NCBI Taxonomy" id="222440"/>
    <lineage>
        <taxon>Eukaryota</taxon>
        <taxon>Metamonada</taxon>
        <taxon>Preaxostyla</taxon>
        <taxon>Oxymonadida</taxon>
        <taxon>Streblomastigidae</taxon>
        <taxon>Streblomastix</taxon>
    </lineage>
</organism>
<evidence type="ECO:0000313" key="2">
    <source>
        <dbReference type="Proteomes" id="UP000324800"/>
    </source>
</evidence>
<reference evidence="1 2" key="1">
    <citation type="submission" date="2019-03" db="EMBL/GenBank/DDBJ databases">
        <title>Single cell metagenomics reveals metabolic interactions within the superorganism composed of flagellate Streblomastix strix and complex community of Bacteroidetes bacteria on its surface.</title>
        <authorList>
            <person name="Treitli S.C."/>
            <person name="Kolisko M."/>
            <person name="Husnik F."/>
            <person name="Keeling P."/>
            <person name="Hampl V."/>
        </authorList>
    </citation>
    <scope>NUCLEOTIDE SEQUENCE [LARGE SCALE GENOMIC DNA]</scope>
    <source>
        <strain evidence="1">ST1C</strain>
    </source>
</reference>
<proteinExistence type="predicted"/>
<evidence type="ECO:0000313" key="1">
    <source>
        <dbReference type="EMBL" id="KAA6391184.1"/>
    </source>
</evidence>
<protein>
    <submittedName>
        <fullName evidence="1">Uncharacterized protein</fullName>
    </submittedName>
</protein>
<gene>
    <name evidence="1" type="ORF">EZS28_013289</name>
</gene>